<reference evidence="2" key="1">
    <citation type="submission" date="2017-09" db="EMBL/GenBank/DDBJ databases">
        <title>Depth-based differentiation of microbial function through sediment-hosted aquifers and enrichment of novel symbionts in the deep terrestrial subsurface.</title>
        <authorList>
            <person name="Probst A.J."/>
            <person name="Ladd B."/>
            <person name="Jarett J.K."/>
            <person name="Geller-Mcgrath D.E."/>
            <person name="Sieber C.M.K."/>
            <person name="Emerson J.B."/>
            <person name="Anantharaman K."/>
            <person name="Thomas B.C."/>
            <person name="Malmstrom R."/>
            <person name="Stieglmeier M."/>
            <person name="Klingl A."/>
            <person name="Woyke T."/>
            <person name="Ryan C.M."/>
            <person name="Banfield J.F."/>
        </authorList>
    </citation>
    <scope>NUCLEOTIDE SEQUENCE [LARGE SCALE GENOMIC DNA]</scope>
</reference>
<sequence>RSSLRFKDLGMAKENLIRKKAIEILRRDKWIVWFAPKVKFQQTDVFGIIDLMALKGKRQKNIQLTTPPNVSAKRKKIINFLQKYKVELPVEIWAWNSRKKEFKKERINIKIREV</sequence>
<organism evidence="1 2">
    <name type="scientific">Candidatus Nealsonbacteria bacterium CG01_land_8_20_14_3_00_12</name>
    <dbReference type="NCBI Taxonomy" id="1974697"/>
    <lineage>
        <taxon>Bacteria</taxon>
        <taxon>Candidatus Nealsoniibacteriota</taxon>
    </lineage>
</organism>
<feature type="non-terminal residue" evidence="1">
    <location>
        <position position="1"/>
    </location>
</feature>
<protein>
    <submittedName>
        <fullName evidence="1">Uncharacterized protein</fullName>
    </submittedName>
</protein>
<dbReference type="Proteomes" id="UP000230766">
    <property type="component" value="Unassembled WGS sequence"/>
</dbReference>
<proteinExistence type="predicted"/>
<evidence type="ECO:0000313" key="1">
    <source>
        <dbReference type="EMBL" id="PIV65197.1"/>
    </source>
</evidence>
<accession>A0A2M7EBU0</accession>
<gene>
    <name evidence="1" type="ORF">COS09_00810</name>
</gene>
<dbReference type="EMBL" id="PETJ01000020">
    <property type="protein sequence ID" value="PIV65197.1"/>
    <property type="molecule type" value="Genomic_DNA"/>
</dbReference>
<comment type="caution">
    <text evidence="1">The sequence shown here is derived from an EMBL/GenBank/DDBJ whole genome shotgun (WGS) entry which is preliminary data.</text>
</comment>
<evidence type="ECO:0000313" key="2">
    <source>
        <dbReference type="Proteomes" id="UP000230766"/>
    </source>
</evidence>
<dbReference type="AlphaFoldDB" id="A0A2M7EBU0"/>
<name>A0A2M7EBU0_9BACT</name>